<feature type="compositionally biased region" description="Low complexity" evidence="1">
    <location>
        <begin position="165"/>
        <end position="178"/>
    </location>
</feature>
<evidence type="ECO:0000259" key="2">
    <source>
        <dbReference type="Pfam" id="PF14475"/>
    </source>
</evidence>
<evidence type="ECO:0000256" key="1">
    <source>
        <dbReference type="SAM" id="MobiDB-lite"/>
    </source>
</evidence>
<feature type="compositionally biased region" description="Pro residues" evidence="1">
    <location>
        <begin position="56"/>
        <end position="67"/>
    </location>
</feature>
<dbReference type="Proteomes" id="UP000481861">
    <property type="component" value="Unassembled WGS sequence"/>
</dbReference>
<keyword evidence="4" id="KW-1185">Reference proteome</keyword>
<dbReference type="EMBL" id="JAADJZ010000001">
    <property type="protein sequence ID" value="KAF2878535.1"/>
    <property type="molecule type" value="Genomic_DNA"/>
</dbReference>
<reference evidence="3 4" key="1">
    <citation type="submission" date="2020-01" db="EMBL/GenBank/DDBJ databases">
        <authorList>
            <consortium name="DOE Joint Genome Institute"/>
            <person name="Haridas S."/>
            <person name="Albert R."/>
            <person name="Binder M."/>
            <person name="Bloem J."/>
            <person name="Labutti K."/>
            <person name="Salamov A."/>
            <person name="Andreopoulos B."/>
            <person name="Baker S.E."/>
            <person name="Barry K."/>
            <person name="Bills G."/>
            <person name="Bluhm B.H."/>
            <person name="Cannon C."/>
            <person name="Castanera R."/>
            <person name="Culley D.E."/>
            <person name="Daum C."/>
            <person name="Ezra D."/>
            <person name="Gonzalez J.B."/>
            <person name="Henrissat B."/>
            <person name="Kuo A."/>
            <person name="Liang C."/>
            <person name="Lipzen A."/>
            <person name="Lutzoni F."/>
            <person name="Magnuson J."/>
            <person name="Mondo S."/>
            <person name="Nolan M."/>
            <person name="Ohm R."/>
            <person name="Pangilinan J."/>
            <person name="Park H.-J.H."/>
            <person name="Ramirez L."/>
            <person name="Alfaro M."/>
            <person name="Sun H."/>
            <person name="Tritt A."/>
            <person name="Yoshinaga Y."/>
            <person name="Zwiers L.-H.L."/>
            <person name="Turgeon B.G."/>
            <person name="Goodwin S.B."/>
            <person name="Spatafora J.W."/>
            <person name="Crous P.W."/>
            <person name="Grigoriev I.V."/>
        </authorList>
    </citation>
    <scope>NUCLEOTIDE SEQUENCE [LARGE SCALE GENOMIC DNA]</scope>
    <source>
        <strain evidence="3 4">CBS 611.86</strain>
    </source>
</reference>
<feature type="compositionally biased region" description="Low complexity" evidence="1">
    <location>
        <begin position="191"/>
        <end position="214"/>
    </location>
</feature>
<evidence type="ECO:0000313" key="3">
    <source>
        <dbReference type="EMBL" id="KAF2878535.1"/>
    </source>
</evidence>
<gene>
    <name evidence="3" type="ORF">BDV95DRAFT_624949</name>
</gene>
<sequence>MSSYLNNLLTNTTSRYNSLRRQLLSDEADGDTEDDSHISRVLRAYYTEKGRSFPQWLPPDPKAPQPVPAQFVSSSGRPGQPQMMAGGGGGRGNAGGLSDLWDAPQPQQQHVQEPVSLRRAHQGRGAAGGRQTRPGLSPEPQAQAQGRPLPSQRAGSYQSSLGDRASSNQSPPASSGSGTTAQERLKARLWGSGRSNSSGPSAASSASTSPAVGATRNPFERGGAPAGGGGRPPYPDERSGGGSGGRQQNAYGGGVSANAPWSGGGDPYADGGGGGGGGGGYNEPPRRPGGGGGGPGGGRMGLPSGPRMR</sequence>
<dbReference type="OrthoDB" id="2683368at2759"/>
<accession>A0A7C8MKQ7</accession>
<dbReference type="AlphaFoldDB" id="A0A7C8MKQ7"/>
<feature type="compositionally biased region" description="Low complexity" evidence="1">
    <location>
        <begin position="104"/>
        <end position="115"/>
    </location>
</feature>
<comment type="caution">
    <text evidence="3">The sequence shown here is derived from an EMBL/GenBank/DDBJ whole genome shotgun (WGS) entry which is preliminary data.</text>
</comment>
<protein>
    <submittedName>
        <fullName evidence="3">Sec1-binding region of Mso1-domain-containing protein</fullName>
    </submittedName>
</protein>
<feature type="compositionally biased region" description="Gly residues" evidence="1">
    <location>
        <begin position="85"/>
        <end position="95"/>
    </location>
</feature>
<dbReference type="InterPro" id="IPR028095">
    <property type="entry name" value="Mso1_N_dom"/>
</dbReference>
<organism evidence="3 4">
    <name type="scientific">Massariosphaeria phaeospora</name>
    <dbReference type="NCBI Taxonomy" id="100035"/>
    <lineage>
        <taxon>Eukaryota</taxon>
        <taxon>Fungi</taxon>
        <taxon>Dikarya</taxon>
        <taxon>Ascomycota</taxon>
        <taxon>Pezizomycotina</taxon>
        <taxon>Dothideomycetes</taxon>
        <taxon>Pleosporomycetidae</taxon>
        <taxon>Pleosporales</taxon>
        <taxon>Pleosporales incertae sedis</taxon>
        <taxon>Massariosphaeria</taxon>
    </lineage>
</organism>
<feature type="compositionally biased region" description="Gly residues" evidence="1">
    <location>
        <begin position="240"/>
        <end position="255"/>
    </location>
</feature>
<name>A0A7C8MKQ7_9PLEO</name>
<feature type="region of interest" description="Disordered" evidence="1">
    <location>
        <begin position="53"/>
        <end position="309"/>
    </location>
</feature>
<evidence type="ECO:0000313" key="4">
    <source>
        <dbReference type="Proteomes" id="UP000481861"/>
    </source>
</evidence>
<feature type="domain" description="Mso1 N-terminal" evidence="2">
    <location>
        <begin position="18"/>
        <end position="57"/>
    </location>
</feature>
<proteinExistence type="predicted"/>
<dbReference type="Pfam" id="PF14475">
    <property type="entry name" value="Mso1_Sec1_bdg"/>
    <property type="match status" value="1"/>
</dbReference>
<feature type="compositionally biased region" description="Gly residues" evidence="1">
    <location>
        <begin position="288"/>
        <end position="300"/>
    </location>
</feature>
<feature type="compositionally biased region" description="Gly residues" evidence="1">
    <location>
        <begin position="262"/>
        <end position="281"/>
    </location>
</feature>